<dbReference type="GO" id="GO:0032259">
    <property type="term" value="P:methylation"/>
    <property type="evidence" value="ECO:0007669"/>
    <property type="project" value="UniProtKB-KW"/>
</dbReference>
<dbReference type="OrthoDB" id="267914at2"/>
<keyword evidence="2" id="KW-0949">S-adenosyl-L-methionine</keyword>
<gene>
    <name evidence="4" type="ORF">J2Z56_000295</name>
    <name evidence="5" type="ORF">J2Z57_000961</name>
</gene>
<dbReference type="EMBL" id="JAGGJQ010000001">
    <property type="protein sequence ID" value="MBP1838399.1"/>
    <property type="molecule type" value="Genomic_DNA"/>
</dbReference>
<dbReference type="InterPro" id="IPR007848">
    <property type="entry name" value="Small_mtfrase_dom"/>
</dbReference>
<dbReference type="GO" id="GO:0008170">
    <property type="term" value="F:N-methyltransferase activity"/>
    <property type="evidence" value="ECO:0007669"/>
    <property type="project" value="UniProtKB-ARBA"/>
</dbReference>
<feature type="domain" description="Methyltransferase small" evidence="3">
    <location>
        <begin position="175"/>
        <end position="302"/>
    </location>
</feature>
<proteinExistence type="predicted"/>
<evidence type="ECO:0000256" key="2">
    <source>
        <dbReference type="ARBA" id="ARBA00022691"/>
    </source>
</evidence>
<name>A0A9X1CAS6_9FLAO</name>
<keyword evidence="1" id="KW-0489">Methyltransferase</keyword>
<evidence type="ECO:0000313" key="6">
    <source>
        <dbReference type="Proteomes" id="UP001138672"/>
    </source>
</evidence>
<dbReference type="Proteomes" id="UP001138672">
    <property type="component" value="Unassembled WGS sequence"/>
</dbReference>
<dbReference type="InterPro" id="IPR002052">
    <property type="entry name" value="DNA_methylase_N6_adenine_CS"/>
</dbReference>
<dbReference type="PROSITE" id="PS00092">
    <property type="entry name" value="N6_MTASE"/>
    <property type="match status" value="1"/>
</dbReference>
<dbReference type="Pfam" id="PF05175">
    <property type="entry name" value="MTS"/>
    <property type="match status" value="1"/>
</dbReference>
<dbReference type="Gene3D" id="3.40.50.150">
    <property type="entry name" value="Vaccinia Virus protein VP39"/>
    <property type="match status" value="1"/>
</dbReference>
<sequence length="355" mass="40608">MITDIHVNKPMPFFSEEPLISFSRASNVTLTIKALEAGKPVLITAFYSDGLDLLKALHQHLKKQFPNQTFKEQRAYRLAYQKLSKLIYIDIVDYKLIVKKAPSIGWLAKLYPEHNNFLLPFTKVQGLNSAWQWYTNGISLPVLRSKIHPYYGVYFPTRFDHLILFDNWLNRYNGPKKSAIDVGIGSGVLALQLVKFGLQKVFGTDTNPNAIVGLTEAMGDTKLSRKIELDFASLFGKWEKQTELIVFNPPWLPATHNLDKIDEAISYNDSLFPDFFEGAKQRLLPEGKLVLIFSNLAQITKVTETHPIEQELANGGRFRLEQCLKRSVKSASEKTKRNQNWRATEEVELWILVHA</sequence>
<organism evidence="4 6">
    <name type="scientific">Formosa algae</name>
    <dbReference type="NCBI Taxonomy" id="225843"/>
    <lineage>
        <taxon>Bacteria</taxon>
        <taxon>Pseudomonadati</taxon>
        <taxon>Bacteroidota</taxon>
        <taxon>Flavobacteriia</taxon>
        <taxon>Flavobacteriales</taxon>
        <taxon>Flavobacteriaceae</taxon>
        <taxon>Formosa</taxon>
    </lineage>
</organism>
<dbReference type="InterPro" id="IPR029063">
    <property type="entry name" value="SAM-dependent_MTases_sf"/>
</dbReference>
<dbReference type="Proteomes" id="UP001231587">
    <property type="component" value="Unassembled WGS sequence"/>
</dbReference>
<comment type="caution">
    <text evidence="4">The sequence shown here is derived from an EMBL/GenBank/DDBJ whole genome shotgun (WGS) entry which is preliminary data.</text>
</comment>
<dbReference type="SUPFAM" id="SSF53335">
    <property type="entry name" value="S-adenosyl-L-methionine-dependent methyltransferases"/>
    <property type="match status" value="1"/>
</dbReference>
<accession>A0A9X1CAS6</accession>
<dbReference type="RefSeq" id="WP_057783605.1">
    <property type="nucleotide sequence ID" value="NZ_JAGGJQ010000001.1"/>
</dbReference>
<dbReference type="GO" id="GO:0003676">
    <property type="term" value="F:nucleic acid binding"/>
    <property type="evidence" value="ECO:0007669"/>
    <property type="project" value="InterPro"/>
</dbReference>
<protein>
    <recommendedName>
        <fullName evidence="3">Methyltransferase small domain-containing protein</fullName>
    </recommendedName>
</protein>
<evidence type="ECO:0000313" key="5">
    <source>
        <dbReference type="EMBL" id="MDQ0334534.1"/>
    </source>
</evidence>
<reference evidence="4" key="1">
    <citation type="submission" date="2021-03" db="EMBL/GenBank/DDBJ databases">
        <title>Genomic Encyclopedia of Type Strains, Phase IV (KMG-IV): sequencing the most valuable type-strain genomes for metagenomic binning, comparative biology and taxonomic classification.</title>
        <authorList>
            <person name="Goeker M."/>
        </authorList>
    </citation>
    <scope>NUCLEOTIDE SEQUENCE</scope>
    <source>
        <strain evidence="4">DSM 15523</strain>
        <strain evidence="5 7">DSM 16476</strain>
    </source>
</reference>
<dbReference type="CDD" id="cd02440">
    <property type="entry name" value="AdoMet_MTases"/>
    <property type="match status" value="1"/>
</dbReference>
<keyword evidence="7" id="KW-1185">Reference proteome</keyword>
<dbReference type="GO" id="GO:0008757">
    <property type="term" value="F:S-adenosylmethionine-dependent methyltransferase activity"/>
    <property type="evidence" value="ECO:0007669"/>
    <property type="project" value="UniProtKB-ARBA"/>
</dbReference>
<keyword evidence="1" id="KW-0808">Transferase</keyword>
<evidence type="ECO:0000256" key="1">
    <source>
        <dbReference type="ARBA" id="ARBA00022603"/>
    </source>
</evidence>
<evidence type="ECO:0000313" key="7">
    <source>
        <dbReference type="Proteomes" id="UP001231587"/>
    </source>
</evidence>
<dbReference type="AlphaFoldDB" id="A0A9X1CAS6"/>
<evidence type="ECO:0000259" key="3">
    <source>
        <dbReference type="Pfam" id="PF05175"/>
    </source>
</evidence>
<dbReference type="EMBL" id="JAUSUU010000002">
    <property type="protein sequence ID" value="MDQ0334534.1"/>
    <property type="molecule type" value="Genomic_DNA"/>
</dbReference>
<evidence type="ECO:0000313" key="4">
    <source>
        <dbReference type="EMBL" id="MBP1838399.1"/>
    </source>
</evidence>